<evidence type="ECO:0000313" key="2">
    <source>
        <dbReference type="Proteomes" id="UP001595816"/>
    </source>
</evidence>
<organism evidence="1 2">
    <name type="scientific">Hamadaea flava</name>
    <dbReference type="NCBI Taxonomy" id="1742688"/>
    <lineage>
        <taxon>Bacteria</taxon>
        <taxon>Bacillati</taxon>
        <taxon>Actinomycetota</taxon>
        <taxon>Actinomycetes</taxon>
        <taxon>Micromonosporales</taxon>
        <taxon>Micromonosporaceae</taxon>
        <taxon>Hamadaea</taxon>
    </lineage>
</organism>
<dbReference type="RefSeq" id="WP_275978213.1">
    <property type="nucleotide sequence ID" value="NZ_JAMZDZ010000001.1"/>
</dbReference>
<protein>
    <submittedName>
        <fullName evidence="1">Uncharacterized protein</fullName>
    </submittedName>
</protein>
<proteinExistence type="predicted"/>
<comment type="caution">
    <text evidence="1">The sequence shown here is derived from an EMBL/GenBank/DDBJ whole genome shotgun (WGS) entry which is preliminary data.</text>
</comment>
<keyword evidence="2" id="KW-1185">Reference proteome</keyword>
<accession>A0ABV8LZU7</accession>
<dbReference type="Proteomes" id="UP001595816">
    <property type="component" value="Unassembled WGS sequence"/>
</dbReference>
<name>A0ABV8LZU7_9ACTN</name>
<dbReference type="EMBL" id="JBHSAY010000027">
    <property type="protein sequence ID" value="MFC4135849.1"/>
    <property type="molecule type" value="Genomic_DNA"/>
</dbReference>
<sequence>MAERATVLGQQMGITARTVMANYKTPELVREWGHQSGGADAGC</sequence>
<reference evidence="2" key="1">
    <citation type="journal article" date="2019" name="Int. J. Syst. Evol. Microbiol.">
        <title>The Global Catalogue of Microorganisms (GCM) 10K type strain sequencing project: providing services to taxonomists for standard genome sequencing and annotation.</title>
        <authorList>
            <consortium name="The Broad Institute Genomics Platform"/>
            <consortium name="The Broad Institute Genome Sequencing Center for Infectious Disease"/>
            <person name="Wu L."/>
            <person name="Ma J."/>
        </authorList>
    </citation>
    <scope>NUCLEOTIDE SEQUENCE [LARGE SCALE GENOMIC DNA]</scope>
    <source>
        <strain evidence="2">CGMCC 4.7289</strain>
    </source>
</reference>
<evidence type="ECO:0000313" key="1">
    <source>
        <dbReference type="EMBL" id="MFC4135849.1"/>
    </source>
</evidence>
<gene>
    <name evidence="1" type="ORF">ACFOZ4_35020</name>
</gene>